<keyword evidence="3" id="KW-0560">Oxidoreductase</keyword>
<feature type="binding site" evidence="6">
    <location>
        <position position="219"/>
    </location>
    <ligand>
        <name>FMN</name>
        <dbReference type="ChEBI" id="CHEBI:58210"/>
    </ligand>
</feature>
<organism evidence="8 9">
    <name type="scientific">Pseudomonas putida</name>
    <name type="common">Arthrobacter siderocapsulatus</name>
    <dbReference type="NCBI Taxonomy" id="303"/>
    <lineage>
        <taxon>Bacteria</taxon>
        <taxon>Pseudomonadati</taxon>
        <taxon>Pseudomonadota</taxon>
        <taxon>Gammaproteobacteria</taxon>
        <taxon>Pseudomonadales</taxon>
        <taxon>Pseudomonadaceae</taxon>
        <taxon>Pseudomonas</taxon>
    </lineage>
</organism>
<evidence type="ECO:0000256" key="3">
    <source>
        <dbReference type="ARBA" id="ARBA00023002"/>
    </source>
</evidence>
<dbReference type="Pfam" id="PF00296">
    <property type="entry name" value="Bac_luciferase"/>
    <property type="match status" value="1"/>
</dbReference>
<dbReference type="SUPFAM" id="SSF51679">
    <property type="entry name" value="Bacterial luciferase-like"/>
    <property type="match status" value="1"/>
</dbReference>
<keyword evidence="1 6" id="KW-0285">Flavoprotein</keyword>
<dbReference type="PANTHER" id="PTHR30011:SF16">
    <property type="entry name" value="C2H2 FINGER DOMAIN TRANSCRIPTION FACTOR (EUROFUNG)-RELATED"/>
    <property type="match status" value="1"/>
</dbReference>
<evidence type="ECO:0000256" key="6">
    <source>
        <dbReference type="PIRSR" id="PIRSR000337-1"/>
    </source>
</evidence>
<dbReference type="Proteomes" id="UP000196082">
    <property type="component" value="Unassembled WGS sequence"/>
</dbReference>
<comment type="similarity">
    <text evidence="5">Belongs to the NtaA/SnaA/DszA monooxygenase family.</text>
</comment>
<dbReference type="PANTHER" id="PTHR30011">
    <property type="entry name" value="ALKANESULFONATE MONOOXYGENASE-RELATED"/>
    <property type="match status" value="1"/>
</dbReference>
<accession>A0A1Y3KVQ0</accession>
<feature type="binding site" evidence="6">
    <location>
        <position position="149"/>
    </location>
    <ligand>
        <name>FMN</name>
        <dbReference type="ChEBI" id="CHEBI:58210"/>
    </ligand>
</feature>
<evidence type="ECO:0000256" key="1">
    <source>
        <dbReference type="ARBA" id="ARBA00022630"/>
    </source>
</evidence>
<dbReference type="InterPro" id="IPR011251">
    <property type="entry name" value="Luciferase-like_dom"/>
</dbReference>
<sequence length="435" mass="48086">MTFKKGLHIGMSLAPTWLSGEGWRRADSRVETLFGSDFAMDIAGRAEAAHLDFVFRPDVSCVVADALESGSGFTSLDPTVLLAALTRETSRIGLVSTVSTTFFPPYLVARQLQSLNWLSQGRVGWNIVTALQGHENFGLAAMPSAEERYARAAEFTEVVQRLWRSFPQQALRIDREKGVYADPAQVQPINHQGDFLQVQGPINLPEQGARIPLIQAGASDSGRDFAARVADIVFAPTPDQAAAADLRRDLSRRAQKHGRQADDVRLLPGLSLYLAPTRQQARELFMDTHARVDKARKYAAIEKMIGIDLASWPSDRRIHAADLPPLQLLPGASRTHVSLLRRLIERESLLPEELLMRPEVLSAAHWQVIGTVDDAVTEIADWAEAGVMDGFIAAPGGSFGSVYSFLDDVVPRLVERGLFRERYHGATFAEHLQRY</sequence>
<dbReference type="InterPro" id="IPR036661">
    <property type="entry name" value="Luciferase-like_sf"/>
</dbReference>
<feature type="binding site" evidence="6">
    <location>
        <position position="97"/>
    </location>
    <ligand>
        <name>FMN</name>
        <dbReference type="ChEBI" id="CHEBI:58210"/>
    </ligand>
</feature>
<evidence type="ECO:0000259" key="7">
    <source>
        <dbReference type="Pfam" id="PF00296"/>
    </source>
</evidence>
<dbReference type="InterPro" id="IPR016215">
    <property type="entry name" value="NTA_MOA"/>
</dbReference>
<gene>
    <name evidence="8" type="ORF">B8W72_17705</name>
</gene>
<feature type="domain" description="Luciferase-like" evidence="7">
    <location>
        <begin position="39"/>
        <end position="322"/>
    </location>
</feature>
<evidence type="ECO:0000256" key="5">
    <source>
        <dbReference type="ARBA" id="ARBA00033748"/>
    </source>
</evidence>
<reference evidence="8 9" key="1">
    <citation type="submission" date="2017-05" db="EMBL/GenBank/DDBJ databases">
        <title>Whole genome sequence of Pseudomonas putida isolate 1312 commercialized as a biostimulant.</title>
        <authorList>
            <person name="Crovadore J."/>
            <person name="Blanc P."/>
            <person name="Chablais R."/>
            <person name="Cochard B."/>
            <person name="Grizard D."/>
            <person name="Lefort F."/>
        </authorList>
    </citation>
    <scope>NUCLEOTIDE SEQUENCE [LARGE SCALE GENOMIC DNA]</scope>
    <source>
        <strain evidence="8 9">1312</strain>
    </source>
</reference>
<dbReference type="RefSeq" id="WP_086976986.1">
    <property type="nucleotide sequence ID" value="NZ_NFSB01000081.1"/>
</dbReference>
<dbReference type="EMBL" id="NFSB01000081">
    <property type="protein sequence ID" value="OUM29947.1"/>
    <property type="molecule type" value="Genomic_DNA"/>
</dbReference>
<evidence type="ECO:0000256" key="2">
    <source>
        <dbReference type="ARBA" id="ARBA00022643"/>
    </source>
</evidence>
<dbReference type="InterPro" id="IPR051260">
    <property type="entry name" value="Diverse_substr_monoxygenases"/>
</dbReference>
<evidence type="ECO:0000256" key="4">
    <source>
        <dbReference type="ARBA" id="ARBA00023033"/>
    </source>
</evidence>
<dbReference type="AlphaFoldDB" id="A0A1Y3KVQ0"/>
<dbReference type="Gene3D" id="3.20.20.30">
    <property type="entry name" value="Luciferase-like domain"/>
    <property type="match status" value="1"/>
</dbReference>
<dbReference type="GO" id="GO:0004497">
    <property type="term" value="F:monooxygenase activity"/>
    <property type="evidence" value="ECO:0007669"/>
    <property type="project" value="UniProtKB-KW"/>
</dbReference>
<dbReference type="GO" id="GO:0016705">
    <property type="term" value="F:oxidoreductase activity, acting on paired donors, with incorporation or reduction of molecular oxygen"/>
    <property type="evidence" value="ECO:0007669"/>
    <property type="project" value="InterPro"/>
</dbReference>
<feature type="binding site" evidence="6">
    <location>
        <position position="58"/>
    </location>
    <ligand>
        <name>FMN</name>
        <dbReference type="ChEBI" id="CHEBI:58210"/>
    </ligand>
</feature>
<protein>
    <submittedName>
        <fullName evidence="8">LLM class flavin-dependent oxidoreductase</fullName>
    </submittedName>
</protein>
<proteinExistence type="inferred from homology"/>
<comment type="caution">
    <text evidence="8">The sequence shown here is derived from an EMBL/GenBank/DDBJ whole genome shotgun (WGS) entry which is preliminary data.</text>
</comment>
<dbReference type="NCBIfam" id="TIGR03860">
    <property type="entry name" value="FMN_nitrolo"/>
    <property type="match status" value="1"/>
</dbReference>
<evidence type="ECO:0000313" key="9">
    <source>
        <dbReference type="Proteomes" id="UP000196082"/>
    </source>
</evidence>
<keyword evidence="2 6" id="KW-0288">FMN</keyword>
<evidence type="ECO:0000313" key="8">
    <source>
        <dbReference type="EMBL" id="OUM29947.1"/>
    </source>
</evidence>
<name>A0A1Y3KVQ0_PSEPU</name>
<dbReference type="PIRSF" id="PIRSF000337">
    <property type="entry name" value="NTA_MOA"/>
    <property type="match status" value="1"/>
</dbReference>
<keyword evidence="4" id="KW-0503">Monooxygenase</keyword>